<gene>
    <name evidence="1" type="ORF">SAMN04488239_101430</name>
</gene>
<protein>
    <submittedName>
        <fullName evidence="1">Uncharacterized protein</fullName>
    </submittedName>
</protein>
<keyword evidence="2" id="KW-1185">Reference proteome</keyword>
<accession>A0A1G6JT35</accession>
<dbReference type="AlphaFoldDB" id="A0A1G6JT35"/>
<organism evidence="1 2">
    <name type="scientific">Ruegeria marina</name>
    <dbReference type="NCBI Taxonomy" id="639004"/>
    <lineage>
        <taxon>Bacteria</taxon>
        <taxon>Pseudomonadati</taxon>
        <taxon>Pseudomonadota</taxon>
        <taxon>Alphaproteobacteria</taxon>
        <taxon>Rhodobacterales</taxon>
        <taxon>Roseobacteraceae</taxon>
        <taxon>Ruegeria</taxon>
    </lineage>
</organism>
<dbReference type="EMBL" id="FMZV01000001">
    <property type="protein sequence ID" value="SDC21811.1"/>
    <property type="molecule type" value="Genomic_DNA"/>
</dbReference>
<proteinExistence type="predicted"/>
<sequence>MAVKMGEGTQMFSSGS</sequence>
<dbReference type="Proteomes" id="UP000199628">
    <property type="component" value="Unassembled WGS sequence"/>
</dbReference>
<evidence type="ECO:0000313" key="1">
    <source>
        <dbReference type="EMBL" id="SDC21811.1"/>
    </source>
</evidence>
<evidence type="ECO:0000313" key="2">
    <source>
        <dbReference type="Proteomes" id="UP000199628"/>
    </source>
</evidence>
<reference evidence="2" key="1">
    <citation type="submission" date="2016-10" db="EMBL/GenBank/DDBJ databases">
        <authorList>
            <person name="Varghese N."/>
            <person name="Submissions S."/>
        </authorList>
    </citation>
    <scope>NUCLEOTIDE SEQUENCE [LARGE SCALE GENOMIC DNA]</scope>
    <source>
        <strain evidence="2">CGMCC 1.9108</strain>
    </source>
</reference>
<name>A0A1G6JT35_9RHOB</name>